<keyword evidence="2 5" id="KW-0689">Ribosomal protein</keyword>
<dbReference type="GO" id="GO:0005840">
    <property type="term" value="C:ribosome"/>
    <property type="evidence" value="ECO:0007669"/>
    <property type="project" value="UniProtKB-KW"/>
</dbReference>
<dbReference type="EMBL" id="KT006934">
    <property type="protein sequence ID" value="AKQ00721.1"/>
    <property type="molecule type" value="Genomic_DNA"/>
</dbReference>
<feature type="region of interest" description="Disordered" evidence="6">
    <location>
        <begin position="52"/>
        <end position="76"/>
    </location>
</feature>
<evidence type="ECO:0000256" key="2">
    <source>
        <dbReference type="ARBA" id="ARBA00022980"/>
    </source>
</evidence>
<dbReference type="HAMAP" id="MF_01328_B">
    <property type="entry name" value="Ribosomal_uL4_B"/>
    <property type="match status" value="1"/>
</dbReference>
<keyword evidence="3 5" id="KW-0687">Ribonucleoprotein</keyword>
<dbReference type="NCBIfam" id="TIGR03953">
    <property type="entry name" value="rplD_bact"/>
    <property type="match status" value="1"/>
</dbReference>
<dbReference type="PANTHER" id="PTHR10746:SF6">
    <property type="entry name" value="LARGE RIBOSOMAL SUBUNIT PROTEIN UL4M"/>
    <property type="match status" value="1"/>
</dbReference>
<dbReference type="PANTHER" id="PTHR10746">
    <property type="entry name" value="50S RIBOSOMAL PROTEIN L4"/>
    <property type="match status" value="1"/>
</dbReference>
<dbReference type="GO" id="GO:0019843">
    <property type="term" value="F:rRNA binding"/>
    <property type="evidence" value="ECO:0007669"/>
    <property type="project" value="UniProtKB-UniRule"/>
</dbReference>
<protein>
    <recommendedName>
        <fullName evidence="4 5">Large ribosomal subunit protein uL4</fullName>
    </recommendedName>
</protein>
<dbReference type="AlphaFoldDB" id="A0A0H4SZL9"/>
<organism evidence="7">
    <name type="scientific">uncultured delta proteobacterium Rifle_16ft_4_minimus_10129</name>
    <dbReference type="NCBI Taxonomy" id="1665172"/>
    <lineage>
        <taxon>Bacteria</taxon>
        <taxon>Deltaproteobacteria</taxon>
        <taxon>environmental samples</taxon>
    </lineage>
</organism>
<evidence type="ECO:0000256" key="5">
    <source>
        <dbReference type="HAMAP-Rule" id="MF_01328"/>
    </source>
</evidence>
<keyword evidence="5" id="KW-0694">RNA-binding</keyword>
<reference evidence="7" key="1">
    <citation type="journal article" date="2015" name="ISME J.">
        <title>Aquifer environment selects for microbial species cohorts in sediment and groundwater.</title>
        <authorList>
            <person name="Hug L.A."/>
            <person name="Thomas B.C."/>
            <person name="Brown C.T."/>
            <person name="Frischkorn K.R."/>
            <person name="Williams K.H."/>
            <person name="Tringe S.G."/>
            <person name="Banfield J.F."/>
        </authorList>
    </citation>
    <scope>NUCLEOTIDE SEQUENCE</scope>
</reference>
<gene>
    <name evidence="5" type="primary">rplD</name>
</gene>
<evidence type="ECO:0000313" key="7">
    <source>
        <dbReference type="EMBL" id="AKQ00721.1"/>
    </source>
</evidence>
<dbReference type="InterPro" id="IPR002136">
    <property type="entry name" value="Ribosomal_uL4"/>
</dbReference>
<dbReference type="InterPro" id="IPR013005">
    <property type="entry name" value="Ribosomal_uL4-like"/>
</dbReference>
<dbReference type="Pfam" id="PF00573">
    <property type="entry name" value="Ribosomal_L4"/>
    <property type="match status" value="1"/>
</dbReference>
<comment type="subunit">
    <text evidence="5">Part of the 50S ribosomal subunit.</text>
</comment>
<evidence type="ECO:0000256" key="6">
    <source>
        <dbReference type="SAM" id="MobiDB-lite"/>
    </source>
</evidence>
<evidence type="ECO:0000256" key="3">
    <source>
        <dbReference type="ARBA" id="ARBA00023274"/>
    </source>
</evidence>
<comment type="function">
    <text evidence="5">One of the primary rRNA binding proteins, this protein initially binds near the 5'-end of the 23S rRNA. It is important during the early stages of 50S assembly. It makes multiple contacts with different domains of the 23S rRNA in the assembled 50S subunit and ribosome.</text>
</comment>
<dbReference type="Gene3D" id="3.40.1370.10">
    <property type="match status" value="1"/>
</dbReference>
<dbReference type="GO" id="GO:0003735">
    <property type="term" value="F:structural constituent of ribosome"/>
    <property type="evidence" value="ECO:0007669"/>
    <property type="project" value="InterPro"/>
</dbReference>
<dbReference type="SUPFAM" id="SSF52166">
    <property type="entry name" value="Ribosomal protein L4"/>
    <property type="match status" value="1"/>
</dbReference>
<accession>A0A0H4SZL9</accession>
<comment type="similarity">
    <text evidence="1 5">Belongs to the universal ribosomal protein uL4 family.</text>
</comment>
<proteinExistence type="inferred from homology"/>
<dbReference type="InterPro" id="IPR023574">
    <property type="entry name" value="Ribosomal_uL4_dom_sf"/>
</dbReference>
<comment type="function">
    <text evidence="5">Forms part of the polypeptide exit tunnel.</text>
</comment>
<evidence type="ECO:0000256" key="4">
    <source>
        <dbReference type="ARBA" id="ARBA00035244"/>
    </source>
</evidence>
<dbReference type="GO" id="GO:0006412">
    <property type="term" value="P:translation"/>
    <property type="evidence" value="ECO:0007669"/>
    <property type="project" value="UniProtKB-UniRule"/>
</dbReference>
<evidence type="ECO:0000256" key="1">
    <source>
        <dbReference type="ARBA" id="ARBA00010528"/>
    </source>
</evidence>
<name>A0A0H4SZL9_9DELT</name>
<dbReference type="GO" id="GO:1990904">
    <property type="term" value="C:ribonucleoprotein complex"/>
    <property type="evidence" value="ECO:0007669"/>
    <property type="project" value="UniProtKB-KW"/>
</dbReference>
<sequence length="206" mass="23036">MAIEVLDREGKKISEIEPKKEVFTGTVNEALFYETVKMQLARKRLGCASTKTRAEVSGSGRKPWKQKGTGRARSGSIRSPIWRHGGTVFGPHPRDYSYRIPKKSAALAVKSAIQHKINEGKIKLFDSLDIPVPKSRLALEILKKANLVSALIIADAADRNIKLATRNLKNFKLLDLAAINAYDILRYETLVMTKDAFEKMESRLGK</sequence>
<keyword evidence="5" id="KW-0699">rRNA-binding</keyword>